<dbReference type="Gene3D" id="3.10.590.10">
    <property type="entry name" value="ph1033 like domains"/>
    <property type="match status" value="1"/>
</dbReference>
<dbReference type="PANTHER" id="PTHR14087:SF7">
    <property type="entry name" value="THYMOCYTE NUCLEAR PROTEIN 1"/>
    <property type="match status" value="1"/>
</dbReference>
<dbReference type="EMBL" id="KE148176">
    <property type="protein sequence ID" value="EPE02609.1"/>
    <property type="molecule type" value="Genomic_DNA"/>
</dbReference>
<dbReference type="HOGENOM" id="CLU_041799_0_1_1"/>
<dbReference type="InterPro" id="IPR002740">
    <property type="entry name" value="EVE_domain"/>
</dbReference>
<accession>S3BN18</accession>
<dbReference type="eggNOG" id="KOG3383">
    <property type="taxonomic scope" value="Eukaryota"/>
</dbReference>
<feature type="compositionally biased region" description="Polar residues" evidence="5">
    <location>
        <begin position="82"/>
        <end position="93"/>
    </location>
</feature>
<protein>
    <recommendedName>
        <fullName evidence="2">Thymocyte nuclear protein 1</fullName>
    </recommendedName>
</protein>
<evidence type="ECO:0000259" key="6">
    <source>
        <dbReference type="Pfam" id="PF01878"/>
    </source>
</evidence>
<reference evidence="7 8" key="1">
    <citation type="journal article" date="2013" name="BMC Genomics">
        <title>The genome and transcriptome of the pine saprophyte Ophiostoma piceae, and a comparison with the bark beetle-associated pine pathogen Grosmannia clavigera.</title>
        <authorList>
            <person name="Haridas S."/>
            <person name="Wang Y."/>
            <person name="Lim L."/>
            <person name="Massoumi Alamouti S."/>
            <person name="Jackman S."/>
            <person name="Docking R."/>
            <person name="Robertson G."/>
            <person name="Birol I."/>
            <person name="Bohlmann J."/>
            <person name="Breuil C."/>
        </authorList>
    </citation>
    <scope>NUCLEOTIDE SEQUENCE [LARGE SCALE GENOMIC DNA]</scope>
    <source>
        <strain evidence="7 8">UAMH 11346</strain>
    </source>
</reference>
<comment type="subcellular location">
    <subcellularLocation>
        <location evidence="1">Nucleus</location>
    </subcellularLocation>
</comment>
<proteinExistence type="predicted"/>
<dbReference type="OrthoDB" id="41445at2759"/>
<keyword evidence="8" id="KW-1185">Reference proteome</keyword>
<dbReference type="Pfam" id="PF01878">
    <property type="entry name" value="EVE"/>
    <property type="match status" value="1"/>
</dbReference>
<feature type="region of interest" description="Disordered" evidence="5">
    <location>
        <begin position="1"/>
        <end position="97"/>
    </location>
</feature>
<organism evidence="7 8">
    <name type="scientific">Ophiostoma piceae (strain UAMH 11346)</name>
    <name type="common">Sap stain fungus</name>
    <dbReference type="NCBI Taxonomy" id="1262450"/>
    <lineage>
        <taxon>Eukaryota</taxon>
        <taxon>Fungi</taxon>
        <taxon>Dikarya</taxon>
        <taxon>Ascomycota</taxon>
        <taxon>Pezizomycotina</taxon>
        <taxon>Sordariomycetes</taxon>
        <taxon>Sordariomycetidae</taxon>
        <taxon>Ophiostomatales</taxon>
        <taxon>Ophiostomataceae</taxon>
        <taxon>Ophiostoma</taxon>
    </lineage>
</organism>
<evidence type="ECO:0000256" key="1">
    <source>
        <dbReference type="ARBA" id="ARBA00004123"/>
    </source>
</evidence>
<dbReference type="OMA" id="TEPEGWD"/>
<gene>
    <name evidence="7" type="ORF">F503_06585</name>
</gene>
<dbReference type="SUPFAM" id="SSF88697">
    <property type="entry name" value="PUA domain-like"/>
    <property type="match status" value="1"/>
</dbReference>
<name>S3BN18_OPHP1</name>
<dbReference type="InterPro" id="IPR015947">
    <property type="entry name" value="PUA-like_sf"/>
</dbReference>
<dbReference type="InterPro" id="IPR052181">
    <property type="entry name" value="5hmC_binding"/>
</dbReference>
<feature type="domain" description="EVE" evidence="6">
    <location>
        <begin position="101"/>
        <end position="260"/>
    </location>
</feature>
<feature type="compositionally biased region" description="Low complexity" evidence="5">
    <location>
        <begin position="29"/>
        <end position="49"/>
    </location>
</feature>
<dbReference type="PANTHER" id="PTHR14087">
    <property type="entry name" value="THYMOCYTE NUCLEAR PROTEIN 1"/>
    <property type="match status" value="1"/>
</dbReference>
<dbReference type="FunFam" id="3.10.590.10:FF:000003">
    <property type="entry name" value="Thymocyte nuclear protein 1"/>
    <property type="match status" value="1"/>
</dbReference>
<dbReference type="AlphaFoldDB" id="S3BN18"/>
<evidence type="ECO:0000313" key="8">
    <source>
        <dbReference type="Proteomes" id="UP000016923"/>
    </source>
</evidence>
<dbReference type="STRING" id="1262450.S3BN18"/>
<evidence type="ECO:0000256" key="5">
    <source>
        <dbReference type="SAM" id="MobiDB-lite"/>
    </source>
</evidence>
<dbReference type="InterPro" id="IPR047197">
    <property type="entry name" value="THYN1-like_EVE"/>
</dbReference>
<dbReference type="VEuPathDB" id="FungiDB:F503_06585"/>
<dbReference type="Proteomes" id="UP000016923">
    <property type="component" value="Unassembled WGS sequence"/>
</dbReference>
<sequence>MAKRKIETEAVEAPRRSSRRRTDIEEEPVAAPKATSKATPKTTPKTTKPAPKKVEPKAKAAPKAAKAKSKSIAKSETPTEFVESTTPTKSTESAEPASARQYWLLKAEPETRLENGIDVRFSIDDLRSKTEPEPWDGIRNYGARNNLRAMRKGDLAFFYHSNTKVPGIVGTMEIVQEHSPDWSAHDDKTAYYDASSTAANPKWSVVHVEFRSKFKEVISLYDLRAMGAAPGAPLANMQLLKQARLSVGKVSPSEWEHIMSVAKQ</sequence>
<evidence type="ECO:0000256" key="4">
    <source>
        <dbReference type="ARBA" id="ARBA00023242"/>
    </source>
</evidence>
<evidence type="ECO:0000313" key="7">
    <source>
        <dbReference type="EMBL" id="EPE02609.1"/>
    </source>
</evidence>
<evidence type="ECO:0000256" key="3">
    <source>
        <dbReference type="ARBA" id="ARBA00022553"/>
    </source>
</evidence>
<keyword evidence="3" id="KW-0597">Phosphoprotein</keyword>
<dbReference type="CDD" id="cd21133">
    <property type="entry name" value="EVE"/>
    <property type="match status" value="1"/>
</dbReference>
<keyword evidence="4" id="KW-0539">Nucleus</keyword>
<dbReference type="GO" id="GO:0005634">
    <property type="term" value="C:nucleus"/>
    <property type="evidence" value="ECO:0007669"/>
    <property type="project" value="UniProtKB-SubCell"/>
</dbReference>
<evidence type="ECO:0000256" key="2">
    <source>
        <dbReference type="ARBA" id="ARBA00014654"/>
    </source>
</evidence>
<feature type="compositionally biased region" description="Basic and acidic residues" evidence="5">
    <location>
        <begin position="1"/>
        <end position="23"/>
    </location>
</feature>